<proteinExistence type="predicted"/>
<reference evidence="3" key="1">
    <citation type="journal article" date="2019" name="Int. J. Syst. Evol. Microbiol.">
        <title>The Global Catalogue of Microorganisms (GCM) 10K type strain sequencing project: providing services to taxonomists for standard genome sequencing and annotation.</title>
        <authorList>
            <consortium name="The Broad Institute Genomics Platform"/>
            <consortium name="The Broad Institute Genome Sequencing Center for Infectious Disease"/>
            <person name="Wu L."/>
            <person name="Ma J."/>
        </authorList>
    </citation>
    <scope>NUCLEOTIDE SEQUENCE [LARGE SCALE GENOMIC DNA]</scope>
    <source>
        <strain evidence="3">JCM 17217</strain>
    </source>
</reference>
<keyword evidence="3" id="KW-1185">Reference proteome</keyword>
<evidence type="ECO:0000256" key="1">
    <source>
        <dbReference type="SAM" id="SignalP"/>
    </source>
</evidence>
<dbReference type="RefSeq" id="WP_345124166.1">
    <property type="nucleotide sequence ID" value="NZ_BAABDI010000013.1"/>
</dbReference>
<comment type="caution">
    <text evidence="2">The sequence shown here is derived from an EMBL/GenBank/DDBJ whole genome shotgun (WGS) entry which is preliminary data.</text>
</comment>
<evidence type="ECO:0000313" key="3">
    <source>
        <dbReference type="Proteomes" id="UP001501556"/>
    </source>
</evidence>
<sequence>MKKRIIGFSLALVVGQASHAFAQGPSDALRYSRLQFGGPARTLGIAGANVALGADFGNLTSNPAGLGLFQKSEVHLTPGIGLGQSDSRLEGSSAGAQNAAKNSFHIASAGLVLTNRRPDSDQSSNWRGGTFALGFSRLADFNVATTYNGTLTDRTVNGRAYTADDQSYLATLRGTAGLNYYRNIRQQGRSGNYNTVDNGLDGLAYGAYLINVDRVRIPGGTIDDSITSITSRTRRGPIGQEERVISRGSVSQFDLGYGGSYRDRLYVGVGLGIVSSNYRTESNFTETESDPTTRINSYRLREERRVSGSGINARLGLIYRAADALRIGASIQTPTFMRLEDTYNASFTTDFSGSGTDVVPRSLPVGVSSVEAQPNDYAYTLTTPFRANGGVAYTLGKHGFLTGDVEYVGYGQARLNNDDQNANGDDNPFTTENKDIQTSYKSAVNLRFGAEGRFDVFRVRLGYARYGDPYKADTNSERAQNFYTAGAGLRQGNFFIDAAAVYTTFDQLSTPYSLDGLEPTIKTNNNRYTTSLTAGFTF</sequence>
<dbReference type="Gene3D" id="2.40.160.60">
    <property type="entry name" value="Outer membrane protein transport protein (OMPP1/FadL/TodX)"/>
    <property type="match status" value="1"/>
</dbReference>
<dbReference type="SUPFAM" id="SSF56935">
    <property type="entry name" value="Porins"/>
    <property type="match status" value="1"/>
</dbReference>
<protein>
    <submittedName>
        <fullName evidence="2">TonB-dependent receptor</fullName>
    </submittedName>
</protein>
<organism evidence="2 3">
    <name type="scientific">Hymenobacter antarcticus</name>
    <dbReference type="NCBI Taxonomy" id="486270"/>
    <lineage>
        <taxon>Bacteria</taxon>
        <taxon>Pseudomonadati</taxon>
        <taxon>Bacteroidota</taxon>
        <taxon>Cytophagia</taxon>
        <taxon>Cytophagales</taxon>
        <taxon>Hymenobacteraceae</taxon>
        <taxon>Hymenobacter</taxon>
    </lineage>
</organism>
<evidence type="ECO:0000313" key="2">
    <source>
        <dbReference type="EMBL" id="GAA3976132.1"/>
    </source>
</evidence>
<feature type="signal peptide" evidence="1">
    <location>
        <begin position="1"/>
        <end position="22"/>
    </location>
</feature>
<dbReference type="EMBL" id="BAABDI010000013">
    <property type="protein sequence ID" value="GAA3976132.1"/>
    <property type="molecule type" value="Genomic_DNA"/>
</dbReference>
<accession>A0ABP7Q3W1</accession>
<name>A0ABP7Q3W1_9BACT</name>
<keyword evidence="2" id="KW-0675">Receptor</keyword>
<feature type="chain" id="PRO_5047476741" evidence="1">
    <location>
        <begin position="23"/>
        <end position="538"/>
    </location>
</feature>
<gene>
    <name evidence="2" type="ORF">GCM10022407_22050</name>
</gene>
<keyword evidence="1" id="KW-0732">Signal</keyword>
<dbReference type="Proteomes" id="UP001501556">
    <property type="component" value="Unassembled WGS sequence"/>
</dbReference>